<comment type="caution">
    <text evidence="1">The sequence shown here is derived from an EMBL/GenBank/DDBJ whole genome shotgun (WGS) entry which is preliminary data.</text>
</comment>
<evidence type="ECO:0000313" key="2">
    <source>
        <dbReference type="Proteomes" id="UP000055045"/>
    </source>
</evidence>
<protein>
    <submittedName>
        <fullName evidence="1">Uncharacterized protein</fullName>
    </submittedName>
</protein>
<reference evidence="1 2" key="1">
    <citation type="submission" date="2015-10" db="EMBL/GenBank/DDBJ databases">
        <title>Genome sequencing of Penicillium freii.</title>
        <authorList>
            <person name="Nguyen H.D."/>
            <person name="Visagie C.M."/>
            <person name="Seifert K.A."/>
        </authorList>
    </citation>
    <scope>NUCLEOTIDE SEQUENCE [LARGE SCALE GENOMIC DNA]</scope>
    <source>
        <strain evidence="1 2">DAOM 242723</strain>
    </source>
</reference>
<keyword evidence="2" id="KW-1185">Reference proteome</keyword>
<sequence length="121" mass="14013">MAVVAIDRGRTKRTPTRLFKADHRRGKKKREKKKERTPLFFNTHSISSESFFLVMMLEMASEDTPPDFVNRMEKVPAPYLSEQYGYSKDGKLNIIWDSPKDKMLTDIGRTVLRNDCMDAGP</sequence>
<dbReference type="AlphaFoldDB" id="A0A124GR07"/>
<dbReference type="EMBL" id="LLXE01000209">
    <property type="protein sequence ID" value="KUM59753.1"/>
    <property type="molecule type" value="Genomic_DNA"/>
</dbReference>
<accession>A0A124GR07</accession>
<dbReference type="Proteomes" id="UP000055045">
    <property type="component" value="Unassembled WGS sequence"/>
</dbReference>
<name>A0A124GR07_PENFR</name>
<evidence type="ECO:0000313" key="1">
    <source>
        <dbReference type="EMBL" id="KUM59753.1"/>
    </source>
</evidence>
<gene>
    <name evidence="1" type="ORF">ACN42_g7398</name>
</gene>
<organism evidence="1 2">
    <name type="scientific">Penicillium freii</name>
    <dbReference type="NCBI Taxonomy" id="48697"/>
    <lineage>
        <taxon>Eukaryota</taxon>
        <taxon>Fungi</taxon>
        <taxon>Dikarya</taxon>
        <taxon>Ascomycota</taxon>
        <taxon>Pezizomycotina</taxon>
        <taxon>Eurotiomycetes</taxon>
        <taxon>Eurotiomycetidae</taxon>
        <taxon>Eurotiales</taxon>
        <taxon>Aspergillaceae</taxon>
        <taxon>Penicillium</taxon>
    </lineage>
</organism>
<proteinExistence type="predicted"/>